<organism evidence="1 2">
    <name type="scientific">Planomicrobium okeanokoites</name>
    <name type="common">Planococcus okeanokoites</name>
    <name type="synonym">Flavobacterium okeanokoites</name>
    <dbReference type="NCBI Taxonomy" id="244"/>
    <lineage>
        <taxon>Bacteria</taxon>
        <taxon>Bacillati</taxon>
        <taxon>Bacillota</taxon>
        <taxon>Bacilli</taxon>
        <taxon>Bacillales</taxon>
        <taxon>Caryophanaceae</taxon>
        <taxon>Planomicrobium</taxon>
    </lineage>
</organism>
<protein>
    <submittedName>
        <fullName evidence="1">2'-5' RNA ligase family protein</fullName>
    </submittedName>
</protein>
<dbReference type="Gene3D" id="3.90.1140.10">
    <property type="entry name" value="Cyclic phosphodiesterase"/>
    <property type="match status" value="1"/>
</dbReference>
<reference evidence="2" key="1">
    <citation type="journal article" date="2019" name="Int. J. Syst. Evol. Microbiol.">
        <title>The Global Catalogue of Microorganisms (GCM) 10K type strain sequencing project: providing services to taxonomists for standard genome sequencing and annotation.</title>
        <authorList>
            <consortium name="The Broad Institute Genomics Platform"/>
            <consortium name="The Broad Institute Genome Sequencing Center for Infectious Disease"/>
            <person name="Wu L."/>
            <person name="Ma J."/>
        </authorList>
    </citation>
    <scope>NUCLEOTIDE SEQUENCE [LARGE SCALE GENOMIC DNA]</scope>
    <source>
        <strain evidence="2">CCM 320</strain>
    </source>
</reference>
<dbReference type="Proteomes" id="UP001595625">
    <property type="component" value="Unassembled WGS sequence"/>
</dbReference>
<evidence type="ECO:0000313" key="1">
    <source>
        <dbReference type="EMBL" id="MFC3210233.1"/>
    </source>
</evidence>
<dbReference type="InterPro" id="IPR009097">
    <property type="entry name" value="Cyclic_Pdiesterase"/>
</dbReference>
<dbReference type="PANTHER" id="PTHR40037">
    <property type="entry name" value="PHOSPHOESTERASE YJCG-RELATED"/>
    <property type="match status" value="1"/>
</dbReference>
<accession>A0ABV7KL92</accession>
<name>A0ABV7KL92_PLAOK</name>
<dbReference type="RefSeq" id="WP_117313159.1">
    <property type="nucleotide sequence ID" value="NZ_JBHRUJ010000004.1"/>
</dbReference>
<dbReference type="Pfam" id="PF13563">
    <property type="entry name" value="2_5_RNA_ligase2"/>
    <property type="match status" value="1"/>
</dbReference>
<evidence type="ECO:0000313" key="2">
    <source>
        <dbReference type="Proteomes" id="UP001595625"/>
    </source>
</evidence>
<gene>
    <name evidence="1" type="ORF">ACFOEJ_03975</name>
</gene>
<comment type="caution">
    <text evidence="1">The sequence shown here is derived from an EMBL/GenBank/DDBJ whole genome shotgun (WGS) entry which is preliminary data.</text>
</comment>
<proteinExistence type="predicted"/>
<keyword evidence="1" id="KW-0436">Ligase</keyword>
<keyword evidence="2" id="KW-1185">Reference proteome</keyword>
<dbReference type="InterPro" id="IPR050580">
    <property type="entry name" value="2H_phosphoesterase_YjcG-like"/>
</dbReference>
<sequence>MQYFIGIVPPESELEKLKEFRKQWPANRIDDLVEPHITLKAQGGLSADEGWLENVKAAAADFPAFRVQLAEPRFFGEDVLYLSMDSPEVNELHSVLVEAVGSNPEQIAQYFELDQFVAHLTLAKTSHGVSQEELKKMAAAASQELAPYPDFQVDSIRIYRMQDEQRRYEKYLEVPLKKMSN</sequence>
<dbReference type="GO" id="GO:0016874">
    <property type="term" value="F:ligase activity"/>
    <property type="evidence" value="ECO:0007669"/>
    <property type="project" value="UniProtKB-KW"/>
</dbReference>
<dbReference type="PANTHER" id="PTHR40037:SF1">
    <property type="entry name" value="PHOSPHOESTERASE SAOUHSC_00951-RELATED"/>
    <property type="match status" value="1"/>
</dbReference>
<dbReference type="SUPFAM" id="SSF55144">
    <property type="entry name" value="LigT-like"/>
    <property type="match status" value="1"/>
</dbReference>
<dbReference type="EMBL" id="JBHRUJ010000004">
    <property type="protein sequence ID" value="MFC3210233.1"/>
    <property type="molecule type" value="Genomic_DNA"/>
</dbReference>